<feature type="transmembrane region" description="Helical" evidence="2">
    <location>
        <begin position="36"/>
        <end position="61"/>
    </location>
</feature>
<organism evidence="3 4">
    <name type="scientific">Caerostris extrusa</name>
    <name type="common">Bark spider</name>
    <name type="synonym">Caerostris bankana</name>
    <dbReference type="NCBI Taxonomy" id="172846"/>
    <lineage>
        <taxon>Eukaryota</taxon>
        <taxon>Metazoa</taxon>
        <taxon>Ecdysozoa</taxon>
        <taxon>Arthropoda</taxon>
        <taxon>Chelicerata</taxon>
        <taxon>Arachnida</taxon>
        <taxon>Araneae</taxon>
        <taxon>Araneomorphae</taxon>
        <taxon>Entelegynae</taxon>
        <taxon>Araneoidea</taxon>
        <taxon>Araneidae</taxon>
        <taxon>Caerostris</taxon>
    </lineage>
</organism>
<sequence length="125" mass="13888">MVAAQPLPRTLEDPGEPEEKSTSENHKEAMDRWHNMYLVGTMLCLAASLVALIAVVCHCRLNKTYQRFTRKISRSCSDLKQQKLEDPGKFSLNLRGNASDVTSKDPTYEASSVDMGDSLDAPLIC</sequence>
<accession>A0AAV4TXS5</accession>
<proteinExistence type="predicted"/>
<evidence type="ECO:0000313" key="4">
    <source>
        <dbReference type="Proteomes" id="UP001054945"/>
    </source>
</evidence>
<feature type="region of interest" description="Disordered" evidence="1">
    <location>
        <begin position="1"/>
        <end position="28"/>
    </location>
</feature>
<feature type="region of interest" description="Disordered" evidence="1">
    <location>
        <begin position="95"/>
        <end position="114"/>
    </location>
</feature>
<keyword evidence="2" id="KW-0812">Transmembrane</keyword>
<gene>
    <name evidence="3" type="primary">SVEP1_8</name>
    <name evidence="3" type="ORF">CEXT_604811</name>
</gene>
<feature type="compositionally biased region" description="Basic and acidic residues" evidence="1">
    <location>
        <begin position="17"/>
        <end position="28"/>
    </location>
</feature>
<evidence type="ECO:0000256" key="2">
    <source>
        <dbReference type="SAM" id="Phobius"/>
    </source>
</evidence>
<dbReference type="EMBL" id="BPLR01012056">
    <property type="protein sequence ID" value="GIY51004.1"/>
    <property type="molecule type" value="Genomic_DNA"/>
</dbReference>
<dbReference type="Proteomes" id="UP001054945">
    <property type="component" value="Unassembled WGS sequence"/>
</dbReference>
<reference evidence="3 4" key="1">
    <citation type="submission" date="2021-06" db="EMBL/GenBank/DDBJ databases">
        <title>Caerostris extrusa draft genome.</title>
        <authorList>
            <person name="Kono N."/>
            <person name="Arakawa K."/>
        </authorList>
    </citation>
    <scope>NUCLEOTIDE SEQUENCE [LARGE SCALE GENOMIC DNA]</scope>
</reference>
<evidence type="ECO:0000256" key="1">
    <source>
        <dbReference type="SAM" id="MobiDB-lite"/>
    </source>
</evidence>
<comment type="caution">
    <text evidence="3">The sequence shown here is derived from an EMBL/GenBank/DDBJ whole genome shotgun (WGS) entry which is preliminary data.</text>
</comment>
<keyword evidence="2" id="KW-1133">Transmembrane helix</keyword>
<dbReference type="AlphaFoldDB" id="A0AAV4TXS5"/>
<keyword evidence="4" id="KW-1185">Reference proteome</keyword>
<protein>
    <submittedName>
        <fullName evidence="3">Sushi, von Willebrand factor type A, EGF and pentraxin domain-containing protein 1</fullName>
    </submittedName>
</protein>
<name>A0AAV4TXS5_CAEEX</name>
<keyword evidence="2" id="KW-0472">Membrane</keyword>
<evidence type="ECO:0000313" key="3">
    <source>
        <dbReference type="EMBL" id="GIY51004.1"/>
    </source>
</evidence>